<gene>
    <name evidence="5" type="ORF">L2740_19225</name>
</gene>
<dbReference type="InterPro" id="IPR003313">
    <property type="entry name" value="AraC-bd"/>
</dbReference>
<feature type="domain" description="HTH araC/xylS-type" evidence="4">
    <location>
        <begin position="184"/>
        <end position="282"/>
    </location>
</feature>
<dbReference type="InterPro" id="IPR011051">
    <property type="entry name" value="RmlC_Cupin_sf"/>
</dbReference>
<dbReference type="Pfam" id="PF12833">
    <property type="entry name" value="HTH_18"/>
    <property type="match status" value="1"/>
</dbReference>
<dbReference type="RefSeq" id="WP_248951663.1">
    <property type="nucleotide sequence ID" value="NZ_JAKILB010000017.1"/>
</dbReference>
<dbReference type="Proteomes" id="UP001139293">
    <property type="component" value="Unassembled WGS sequence"/>
</dbReference>
<evidence type="ECO:0000313" key="6">
    <source>
        <dbReference type="Proteomes" id="UP001139293"/>
    </source>
</evidence>
<dbReference type="PANTHER" id="PTHR43280">
    <property type="entry name" value="ARAC-FAMILY TRANSCRIPTIONAL REGULATOR"/>
    <property type="match status" value="1"/>
</dbReference>
<evidence type="ECO:0000256" key="1">
    <source>
        <dbReference type="ARBA" id="ARBA00023015"/>
    </source>
</evidence>
<dbReference type="InterPro" id="IPR009057">
    <property type="entry name" value="Homeodomain-like_sf"/>
</dbReference>
<dbReference type="SMART" id="SM00342">
    <property type="entry name" value="HTH_ARAC"/>
    <property type="match status" value="1"/>
</dbReference>
<dbReference type="GO" id="GO:0043565">
    <property type="term" value="F:sequence-specific DNA binding"/>
    <property type="evidence" value="ECO:0007669"/>
    <property type="project" value="InterPro"/>
</dbReference>
<name>A0A9X2CG66_9GAMM</name>
<dbReference type="Gene3D" id="1.10.10.60">
    <property type="entry name" value="Homeodomain-like"/>
    <property type="match status" value="2"/>
</dbReference>
<protein>
    <submittedName>
        <fullName evidence="5">AraC family transcriptional regulator</fullName>
    </submittedName>
</protein>
<keyword evidence="1" id="KW-0805">Transcription regulation</keyword>
<dbReference type="Gene3D" id="2.60.120.10">
    <property type="entry name" value="Jelly Rolls"/>
    <property type="match status" value="1"/>
</dbReference>
<dbReference type="InterPro" id="IPR018062">
    <property type="entry name" value="HTH_AraC-typ_CS"/>
</dbReference>
<dbReference type="InterPro" id="IPR018060">
    <property type="entry name" value="HTH_AraC"/>
</dbReference>
<evidence type="ECO:0000259" key="4">
    <source>
        <dbReference type="PROSITE" id="PS01124"/>
    </source>
</evidence>
<dbReference type="SUPFAM" id="SSF46689">
    <property type="entry name" value="Homeodomain-like"/>
    <property type="match status" value="2"/>
</dbReference>
<evidence type="ECO:0000256" key="2">
    <source>
        <dbReference type="ARBA" id="ARBA00023125"/>
    </source>
</evidence>
<keyword evidence="2" id="KW-0238">DNA-binding</keyword>
<keyword evidence="3" id="KW-0804">Transcription</keyword>
<dbReference type="PROSITE" id="PS00041">
    <property type="entry name" value="HTH_ARAC_FAMILY_1"/>
    <property type="match status" value="1"/>
</dbReference>
<organism evidence="5 6">
    <name type="scientific">Shewanella pneumatophori</name>
    <dbReference type="NCBI Taxonomy" id="314092"/>
    <lineage>
        <taxon>Bacteria</taxon>
        <taxon>Pseudomonadati</taxon>
        <taxon>Pseudomonadota</taxon>
        <taxon>Gammaproteobacteria</taxon>
        <taxon>Alteromonadales</taxon>
        <taxon>Shewanellaceae</taxon>
        <taxon>Shewanella</taxon>
    </lineage>
</organism>
<keyword evidence="6" id="KW-1185">Reference proteome</keyword>
<dbReference type="SUPFAM" id="SSF51182">
    <property type="entry name" value="RmlC-like cupins"/>
    <property type="match status" value="1"/>
</dbReference>
<evidence type="ECO:0000256" key="3">
    <source>
        <dbReference type="ARBA" id="ARBA00023163"/>
    </source>
</evidence>
<evidence type="ECO:0000313" key="5">
    <source>
        <dbReference type="EMBL" id="MCL1140672.1"/>
    </source>
</evidence>
<dbReference type="GO" id="GO:0003700">
    <property type="term" value="F:DNA-binding transcription factor activity"/>
    <property type="evidence" value="ECO:0007669"/>
    <property type="project" value="InterPro"/>
</dbReference>
<dbReference type="PROSITE" id="PS01124">
    <property type="entry name" value="HTH_ARAC_FAMILY_2"/>
    <property type="match status" value="1"/>
</dbReference>
<proteinExistence type="predicted"/>
<dbReference type="Pfam" id="PF02311">
    <property type="entry name" value="AraC_binding"/>
    <property type="match status" value="1"/>
</dbReference>
<dbReference type="PANTHER" id="PTHR43280:SF27">
    <property type="entry name" value="TRANSCRIPTIONAL REGULATOR MTLR"/>
    <property type="match status" value="1"/>
</dbReference>
<accession>A0A9X2CG66</accession>
<dbReference type="AlphaFoldDB" id="A0A9X2CG66"/>
<dbReference type="InterPro" id="IPR014710">
    <property type="entry name" value="RmlC-like_jellyroll"/>
</dbReference>
<sequence>MKPMCEKVIPSANCSWRFVKYELANIDFNWHYHPEYEICLTLNSSGLRYVGDNIEEYTGADLVLVGPNMPHTWHTDENSNGTIQTVYVAQIPKLWIEGLIDEHKEFTELKSMLDLSSRGLLFGAECTTRAQELFLAMDNADPFNRYVQLVTLLNVMKADPLVSTLSSSFFTFGHRTDVGIDKLDRVIEYIYNNFERSIYAEELAEIAHMSTNHFHRFFKKRTERTLTTFINQLRIGKACKLLINSNHPIAVISDQCGFNNTSNFNRQFLAIKGSTPSAFRNSIKVKHVLS</sequence>
<dbReference type="EMBL" id="JAKILB010000017">
    <property type="protein sequence ID" value="MCL1140672.1"/>
    <property type="molecule type" value="Genomic_DNA"/>
</dbReference>
<comment type="caution">
    <text evidence="5">The sequence shown here is derived from an EMBL/GenBank/DDBJ whole genome shotgun (WGS) entry which is preliminary data.</text>
</comment>
<reference evidence="5" key="1">
    <citation type="submission" date="2022-01" db="EMBL/GenBank/DDBJ databases">
        <title>Whole genome-based taxonomy of the Shewanellaceae.</title>
        <authorList>
            <person name="Martin-Rodriguez A.J."/>
        </authorList>
    </citation>
    <scope>NUCLEOTIDE SEQUENCE</scope>
    <source>
        <strain evidence="5">KCTC 23973</strain>
    </source>
</reference>